<organism evidence="1 2">
    <name type="scientific">Bradyrhizobium centrolobii</name>
    <dbReference type="NCBI Taxonomy" id="1505087"/>
    <lineage>
        <taxon>Bacteria</taxon>
        <taxon>Pseudomonadati</taxon>
        <taxon>Pseudomonadota</taxon>
        <taxon>Alphaproteobacteria</taxon>
        <taxon>Hyphomicrobiales</taxon>
        <taxon>Nitrobacteraceae</taxon>
        <taxon>Bradyrhizobium</taxon>
    </lineage>
</organism>
<proteinExistence type="predicted"/>
<sequence>MVSALLDKADRVVDQTRALLELPERQQAVNQRDVEGRGEEFVAGVVEFLKATSYRLDTAARVSPLDGEVTFDAPPCVSTDH</sequence>
<dbReference type="Proteomes" id="UP000076959">
    <property type="component" value="Unassembled WGS sequence"/>
</dbReference>
<evidence type="ECO:0000313" key="1">
    <source>
        <dbReference type="EMBL" id="OAF14798.1"/>
    </source>
</evidence>
<comment type="caution">
    <text evidence="1">The sequence shown here is derived from an EMBL/GenBank/DDBJ whole genome shotgun (WGS) entry which is preliminary data.</text>
</comment>
<reference evidence="1 2" key="1">
    <citation type="submission" date="2016-03" db="EMBL/GenBank/DDBJ databases">
        <title>Draft Genome Sequence of the Strain BR 10245 (Bradyrhizobium sp.) isolated from nodules of Centrolobium paraense.</title>
        <authorList>
            <person name="Simoes-Araujo J.L.Sr."/>
            <person name="Barauna A.C."/>
            <person name="Silva K."/>
            <person name="Zilli J.E."/>
        </authorList>
    </citation>
    <scope>NUCLEOTIDE SEQUENCE [LARGE SCALE GENOMIC DNA]</scope>
    <source>
        <strain evidence="1 2">BR 10245</strain>
    </source>
</reference>
<gene>
    <name evidence="1" type="ORF">AYJ54_41530</name>
</gene>
<dbReference type="AlphaFoldDB" id="A0A176Z2A0"/>
<keyword evidence="2" id="KW-1185">Reference proteome</keyword>
<protein>
    <submittedName>
        <fullName evidence="1">Uncharacterized protein</fullName>
    </submittedName>
</protein>
<name>A0A176Z2A0_9BRAD</name>
<evidence type="ECO:0000313" key="2">
    <source>
        <dbReference type="Proteomes" id="UP000076959"/>
    </source>
</evidence>
<dbReference type="EMBL" id="LUUB01000028">
    <property type="protein sequence ID" value="OAF14798.1"/>
    <property type="molecule type" value="Genomic_DNA"/>
</dbReference>
<accession>A0A176Z2A0</accession>